<evidence type="ECO:0000313" key="4">
    <source>
        <dbReference type="Proteomes" id="UP000504714"/>
    </source>
</evidence>
<gene>
    <name evidence="2" type="ORF">RINTU1_07760</name>
    <name evidence="3" type="ORF">RINTU1_10150</name>
</gene>
<dbReference type="EMBL" id="BLXO01000001">
    <property type="protein sequence ID" value="GFN45731.1"/>
    <property type="molecule type" value="Genomic_DNA"/>
</dbReference>
<dbReference type="AlphaFoldDB" id="A0A6L2ZNA7"/>
<comment type="caution">
    <text evidence="3">The sequence shown here is derived from an EMBL/GenBank/DDBJ whole genome shotgun (WGS) entry which is preliminary data.</text>
</comment>
<dbReference type="EMBL" id="BLXO01000001">
    <property type="protein sequence ID" value="GFN45558.1"/>
    <property type="molecule type" value="Genomic_DNA"/>
</dbReference>
<organism evidence="3 4">
    <name type="scientific">Candidatus Regiella insecticola</name>
    <dbReference type="NCBI Taxonomy" id="138073"/>
    <lineage>
        <taxon>Bacteria</taxon>
        <taxon>Pseudomonadati</taxon>
        <taxon>Pseudomonadota</taxon>
        <taxon>Gammaproteobacteria</taxon>
        <taxon>Enterobacterales</taxon>
        <taxon>Enterobacteriaceae</taxon>
        <taxon>aphid secondary symbionts</taxon>
        <taxon>Candidatus Regiella</taxon>
    </lineage>
</organism>
<evidence type="ECO:0000256" key="1">
    <source>
        <dbReference type="SAM" id="Phobius"/>
    </source>
</evidence>
<keyword evidence="1" id="KW-1133">Transmembrane helix</keyword>
<evidence type="ECO:0000313" key="2">
    <source>
        <dbReference type="EMBL" id="GFN45558.1"/>
    </source>
</evidence>
<proteinExistence type="predicted"/>
<keyword evidence="1" id="KW-0472">Membrane</keyword>
<reference evidence="3 4" key="1">
    <citation type="submission" date="2020-06" db="EMBL/GenBank/DDBJ databases">
        <title>The genome sequence of Candidatus Regiella insecticola strain Tut.</title>
        <authorList>
            <person name="Nikoh N."/>
            <person name="Tsuchida T."/>
            <person name="Koga R."/>
            <person name="Oshima K."/>
            <person name="Hattori M."/>
            <person name="Fukatsu T."/>
        </authorList>
    </citation>
    <scope>NUCLEOTIDE SEQUENCE [LARGE SCALE GENOMIC DNA]</scope>
    <source>
        <strain evidence="3 4">Tut</strain>
    </source>
</reference>
<feature type="transmembrane region" description="Helical" evidence="1">
    <location>
        <begin position="82"/>
        <end position="107"/>
    </location>
</feature>
<evidence type="ECO:0000313" key="3">
    <source>
        <dbReference type="EMBL" id="GFN45731.1"/>
    </source>
</evidence>
<sequence length="115" mass="13289">MSVAYHEGEGDIENRATQDQRHAVGFERSLINGGKIRITDRFSYHRKAALNTLFYKAQYNIFKETGALASFLNQLINRSSNLFFSFFWASNILYLKLRFIALLRLLLMMTLSCLG</sequence>
<protein>
    <submittedName>
        <fullName evidence="3">Uncharacterized protein</fullName>
    </submittedName>
</protein>
<accession>A0A6L2ZNA7</accession>
<dbReference type="RefSeq" id="WP_176487369.1">
    <property type="nucleotide sequence ID" value="NZ_BLXO01000001.1"/>
</dbReference>
<keyword evidence="1" id="KW-0812">Transmembrane</keyword>
<dbReference type="Proteomes" id="UP000504714">
    <property type="component" value="Unassembled WGS sequence"/>
</dbReference>
<name>A0A6L2ZNA7_9ENTR</name>